<feature type="compositionally biased region" description="Polar residues" evidence="1">
    <location>
        <begin position="48"/>
        <end position="86"/>
    </location>
</feature>
<evidence type="ECO:0000313" key="3">
    <source>
        <dbReference type="Proteomes" id="UP001341840"/>
    </source>
</evidence>
<feature type="region of interest" description="Disordered" evidence="1">
    <location>
        <begin position="31"/>
        <end position="115"/>
    </location>
</feature>
<accession>A0ABU6TB66</accession>
<dbReference type="Proteomes" id="UP001341840">
    <property type="component" value="Unassembled WGS sequence"/>
</dbReference>
<gene>
    <name evidence="2" type="ORF">PIB30_029915</name>
</gene>
<dbReference type="EMBL" id="JASCZI010090744">
    <property type="protein sequence ID" value="MED6145952.1"/>
    <property type="molecule type" value="Genomic_DNA"/>
</dbReference>
<reference evidence="2 3" key="1">
    <citation type="journal article" date="2023" name="Plants (Basel)">
        <title>Bridging the Gap: Combining Genomics and Transcriptomics Approaches to Understand Stylosanthes scabra, an Orphan Legume from the Brazilian Caatinga.</title>
        <authorList>
            <person name="Ferreira-Neto J.R.C."/>
            <person name="da Silva M.D."/>
            <person name="Binneck E."/>
            <person name="de Melo N.F."/>
            <person name="da Silva R.H."/>
            <person name="de Melo A.L.T.M."/>
            <person name="Pandolfi V."/>
            <person name="Bustamante F.O."/>
            <person name="Brasileiro-Vidal A.C."/>
            <person name="Benko-Iseppon A.M."/>
        </authorList>
    </citation>
    <scope>NUCLEOTIDE SEQUENCE [LARGE SCALE GENOMIC DNA]</scope>
    <source>
        <tissue evidence="2">Leaves</tissue>
    </source>
</reference>
<keyword evidence="3" id="KW-1185">Reference proteome</keyword>
<proteinExistence type="predicted"/>
<organism evidence="2 3">
    <name type="scientific">Stylosanthes scabra</name>
    <dbReference type="NCBI Taxonomy" id="79078"/>
    <lineage>
        <taxon>Eukaryota</taxon>
        <taxon>Viridiplantae</taxon>
        <taxon>Streptophyta</taxon>
        <taxon>Embryophyta</taxon>
        <taxon>Tracheophyta</taxon>
        <taxon>Spermatophyta</taxon>
        <taxon>Magnoliopsida</taxon>
        <taxon>eudicotyledons</taxon>
        <taxon>Gunneridae</taxon>
        <taxon>Pentapetalae</taxon>
        <taxon>rosids</taxon>
        <taxon>fabids</taxon>
        <taxon>Fabales</taxon>
        <taxon>Fabaceae</taxon>
        <taxon>Papilionoideae</taxon>
        <taxon>50 kb inversion clade</taxon>
        <taxon>dalbergioids sensu lato</taxon>
        <taxon>Dalbergieae</taxon>
        <taxon>Pterocarpus clade</taxon>
        <taxon>Stylosanthes</taxon>
    </lineage>
</organism>
<evidence type="ECO:0000256" key="1">
    <source>
        <dbReference type="SAM" id="MobiDB-lite"/>
    </source>
</evidence>
<protein>
    <submittedName>
        <fullName evidence="2">Uncharacterized protein</fullName>
    </submittedName>
</protein>
<name>A0ABU6TB66_9FABA</name>
<sequence length="115" mass="12901">MPHEVRTLNVHQVLPYSIMLAIKENLHISFVNDGDQPSRSAHSRRGSNRLNQVTNVTSPPADTNDQQSPSQLTQPDHMNDHSNYSTDVEYCAYHTMVRPGPHDSSDEDSLSTFGQ</sequence>
<evidence type="ECO:0000313" key="2">
    <source>
        <dbReference type="EMBL" id="MED6145952.1"/>
    </source>
</evidence>
<comment type="caution">
    <text evidence="2">The sequence shown here is derived from an EMBL/GenBank/DDBJ whole genome shotgun (WGS) entry which is preliminary data.</text>
</comment>